<dbReference type="NCBIfam" id="TIGR02232">
    <property type="entry name" value="myxo_disulf_rpt"/>
    <property type="match status" value="1"/>
</dbReference>
<dbReference type="SMART" id="SM00004">
    <property type="entry name" value="NL"/>
    <property type="match status" value="2"/>
</dbReference>
<accession>A0AAY4A5K6</accession>
<name>A0AAY4A5K6_9TELE</name>
<dbReference type="InterPro" id="IPR058897">
    <property type="entry name" value="PAPPA_SD_C"/>
</dbReference>
<dbReference type="Ensembl" id="ENSDCDT00010004436.1">
    <property type="protein sequence ID" value="ENSDCDP00010004282.1"/>
    <property type="gene ID" value="ENSDCDG00010001895.1"/>
</dbReference>
<dbReference type="Pfam" id="PF05572">
    <property type="entry name" value="Peptidase_M43"/>
    <property type="match status" value="1"/>
</dbReference>
<dbReference type="GO" id="GO:0006508">
    <property type="term" value="P:proteolysis"/>
    <property type="evidence" value="ECO:0007669"/>
    <property type="project" value="TreeGrafter"/>
</dbReference>
<keyword evidence="5" id="KW-0325">Glycoprotein</keyword>
<evidence type="ECO:0000313" key="10">
    <source>
        <dbReference type="Ensembl" id="ENSDCDP00010004282.1"/>
    </source>
</evidence>
<sequence>MMLLRLLALLLVALHAARSDPVRRYRRALAQRADRDRALAAAEQCGSVGPRQQPARRSARQRPPTARARLKEVYYRATGSGRLCTGGCGDKDEVGDNVDSGEAAREDTFLIPQKDFGGPAGDPESGHRGTSKLKARWAALAEGLLLQKRFARSPLTSHQKTWPPHDEPNATLSDHSAESEEYSGEQDGPRAPAKDRWPADFQKLPPGWMSALYFSGRAEQLRVNPAAGVELPRTKFSIELWVKPEGGQKNPAFLAGVFDNCSHPMSDKGWVVGIHTADPAGRKDGRYFFTLRTDRAPKATTITGHQRYHPGTWTHLVASYDGRKMALYVDGAKVGESGQQSGALYSPFMKTCRTFLLGGDQADAGRGFRGYLGGLVLWGVPRAQEDLLKGSVHARRQDPLLAVWADFSHVEHQWMPFKDRHHPDIVALPIPERELVSPFLPPPCGVTACDNKDVILSYNENWQLRTEKRIRYRVVNICNNDGSLPTVSSRQIQQQHQALAEAFRPYNLTVELTVHTVRNSSLRQRFVLSNCPISKIGNRRCDPECDHPRTGHDGGDCLRLGPCYNWWRQDGECNAECNTIHYDYDDGDCCDPDVTDVTKTCFDPESSYRAYLSIRELKQLLHLSSSKTLNVFFANNSAREELAGAATWPWAKEALSHQGGMILNPSYFGTTGHNNTMIHEMGHIFGLYHVFKGVSERDSCDDPCQETSASLETGDLCADTAPTPKSKACRDPDPTNDTCGITHFYNTPYRNYMSYTDDDCTNHFTPNQVARMHCYVDLVYQNWVQDRKPTTIFLSPILIGQSSNSVTIHWLPPISGPEGAVSCQSCDENGVLHQYAYEATSPHTCDSSGYWTPEEAVGAPDVYQPCEPSIQAWSPEVSLYDANMSSPCPHGSGCLLELRFLHPVVPDSLTVWVTYISASKSHALGKDTRFLLENGDSLHAGPQNAFCDMPLTLGVNSGDRKVTAVKISTFDKKLEIDAVLLASRPHNPLCSSCKALHYRIHRKPPFTDDPNPVRQSHLSFTDSDVVKGERYQYWVQVEADGQLSEPSPSLLYLHRQPFCGDGLTEGCDDGNLLDGDGCSKTCRMEPGFNCDGEPPSLCYVFDGDGECEDFERGFSVQDCGFFTPLGYTDQWAFNAWASHQDHRCPAMGATGEPSFSQVTHHTSLLVSDALTQEAWFPCTAQSHMSSYYELDQPVWLKVGFERPGVAASVIIYLASDGGWYGDHCRKTVSVQLWDTSGKNHSLGNYELSCQKNPLVVNVTHNLSQPFFLTNAVTLSFSWAHVGVTAVALRTSCLFNAFALTGCAEGGVSQDFHMQISCTIDTCSAVQVDYAYVTCTSGTQSGHCSVLCHRGYALNVLSGKGLPGYQREVNLQCEHGLWDRVVACKPVDCGMPDPSHVYFATFSCPWGTTFGKQCSFSCNAPALLQGDSDMVVCLEDSLWSFPEAYCKIECPDPPAVHNAKLLAPQCVGSRHDIGTVCRYKCSPGYYVTGDHNKQLKRFLKLECLEEGRWGQGSCSPVSCPKPPSMFEGMYTCTSGLEYNSICTLQCPDSVEMHSIRCTKDGKWTEEFSMCEKIEGTCPPPPELNWVEYSCDEGFQVGAACYPSCIVALSDPVMLANDTTADTVMHWMLPSKVQNIVCTGMKQWHPNPKHIHCIQSCEPFGGDGWCDTINNRAYCQYDGGDCCPSTLSTGRVIQFGVDCDHDECTCRDPEAEENKKKGRPSRRGRE</sequence>
<evidence type="ECO:0000256" key="2">
    <source>
        <dbReference type="ARBA" id="ARBA00022729"/>
    </source>
</evidence>
<dbReference type="GO" id="GO:0005615">
    <property type="term" value="C:extracellular space"/>
    <property type="evidence" value="ECO:0007669"/>
    <property type="project" value="TreeGrafter"/>
</dbReference>
<feature type="region of interest" description="Disordered" evidence="7">
    <location>
        <begin position="112"/>
        <end position="132"/>
    </location>
</feature>
<evidence type="ECO:0000256" key="1">
    <source>
        <dbReference type="ARBA" id="ARBA00008721"/>
    </source>
</evidence>
<dbReference type="Pfam" id="PF00084">
    <property type="entry name" value="Sushi"/>
    <property type="match status" value="2"/>
</dbReference>
<dbReference type="InterPro" id="IPR000436">
    <property type="entry name" value="Sushi_SCR_CCP_dom"/>
</dbReference>
<keyword evidence="6" id="KW-0768">Sushi</keyword>
<dbReference type="PANTHER" id="PTHR46130">
    <property type="entry name" value="LAMGL DOMAIN-CONTAINING PROTEIN"/>
    <property type="match status" value="1"/>
</dbReference>
<dbReference type="InterPro" id="IPR043543">
    <property type="entry name" value="PAPPA/PAPPA2"/>
</dbReference>
<dbReference type="Pfam" id="PF25900">
    <property type="entry name" value="PAPPA"/>
    <property type="match status" value="1"/>
</dbReference>
<dbReference type="SUPFAM" id="SSF49899">
    <property type="entry name" value="Concanavalin A-like lectins/glucanases"/>
    <property type="match status" value="1"/>
</dbReference>
<dbReference type="SUPFAM" id="SSF55486">
    <property type="entry name" value="Metalloproteases ('zincins'), catalytic domain"/>
    <property type="match status" value="1"/>
</dbReference>
<feature type="signal peptide" evidence="8">
    <location>
        <begin position="1"/>
        <end position="19"/>
    </location>
</feature>
<dbReference type="InterPro" id="IPR008754">
    <property type="entry name" value="Peptidase_M43"/>
</dbReference>
<keyword evidence="11" id="KW-1185">Reference proteome</keyword>
<reference evidence="10" key="2">
    <citation type="submission" date="2025-08" db="UniProtKB">
        <authorList>
            <consortium name="Ensembl"/>
        </authorList>
    </citation>
    <scope>IDENTIFICATION</scope>
</reference>
<dbReference type="InterPro" id="IPR011936">
    <property type="entry name" value="Myxo_disulph_rpt"/>
</dbReference>
<evidence type="ECO:0000256" key="7">
    <source>
        <dbReference type="SAM" id="MobiDB-lite"/>
    </source>
</evidence>
<dbReference type="PANTHER" id="PTHR46130:SF1">
    <property type="entry name" value="PAPPALYSIN-2"/>
    <property type="match status" value="1"/>
</dbReference>
<dbReference type="CDD" id="cd00033">
    <property type="entry name" value="CCP"/>
    <property type="match status" value="3"/>
</dbReference>
<feature type="region of interest" description="Disordered" evidence="7">
    <location>
        <begin position="155"/>
        <end position="195"/>
    </location>
</feature>
<comment type="caution">
    <text evidence="6">Lacks conserved residue(s) required for the propagation of feature annotation.</text>
</comment>
<dbReference type="InterPro" id="IPR001791">
    <property type="entry name" value="Laminin_G"/>
</dbReference>
<dbReference type="InterPro" id="IPR035976">
    <property type="entry name" value="Sushi/SCR/CCP_sf"/>
</dbReference>
<feature type="chain" id="PRO_5044196164" description="Sushi domain-containing protein" evidence="8">
    <location>
        <begin position="20"/>
        <end position="1724"/>
    </location>
</feature>
<evidence type="ECO:0000256" key="8">
    <source>
        <dbReference type="SAM" id="SignalP"/>
    </source>
</evidence>
<dbReference type="Gene3D" id="3.40.390.10">
    <property type="entry name" value="Collagenase (Catalytic Domain)"/>
    <property type="match status" value="1"/>
</dbReference>
<dbReference type="InterPro" id="IPR024079">
    <property type="entry name" value="MetalloPept_cat_dom_sf"/>
</dbReference>
<protein>
    <recommendedName>
        <fullName evidence="9">Sushi domain-containing protein</fullName>
    </recommendedName>
</protein>
<evidence type="ECO:0000256" key="5">
    <source>
        <dbReference type="ARBA" id="ARBA00023180"/>
    </source>
</evidence>
<dbReference type="PROSITE" id="PS50923">
    <property type="entry name" value="SUSHI"/>
    <property type="match status" value="2"/>
</dbReference>
<proteinExistence type="inferred from homology"/>
<dbReference type="Pfam" id="PF00066">
    <property type="entry name" value="Notch"/>
    <property type="match status" value="1"/>
</dbReference>
<dbReference type="Proteomes" id="UP000694580">
    <property type="component" value="Chromosome 4"/>
</dbReference>
<dbReference type="Pfam" id="PF13385">
    <property type="entry name" value="Laminin_G_3"/>
    <property type="match status" value="1"/>
</dbReference>
<evidence type="ECO:0000256" key="6">
    <source>
        <dbReference type="PROSITE-ProRule" id="PRU00302"/>
    </source>
</evidence>
<gene>
    <name evidence="10" type="primary">PAPPA2</name>
</gene>
<dbReference type="SMART" id="SM00032">
    <property type="entry name" value="CCP"/>
    <property type="match status" value="4"/>
</dbReference>
<dbReference type="GeneTree" id="ENSGT00940000158543"/>
<keyword evidence="4" id="KW-1015">Disulfide bond</keyword>
<evidence type="ECO:0000256" key="4">
    <source>
        <dbReference type="ARBA" id="ARBA00023157"/>
    </source>
</evidence>
<feature type="domain" description="Sushi" evidence="9">
    <location>
        <begin position="1447"/>
        <end position="1515"/>
    </location>
</feature>
<feature type="compositionally biased region" description="Low complexity" evidence="7">
    <location>
        <begin position="50"/>
        <end position="67"/>
    </location>
</feature>
<dbReference type="InterPro" id="IPR000800">
    <property type="entry name" value="Notch_dom"/>
</dbReference>
<feature type="region of interest" description="Disordered" evidence="7">
    <location>
        <begin position="40"/>
        <end position="67"/>
    </location>
</feature>
<keyword evidence="3" id="KW-0677">Repeat</keyword>
<dbReference type="CDD" id="cd00110">
    <property type="entry name" value="LamG"/>
    <property type="match status" value="1"/>
</dbReference>
<dbReference type="Gene3D" id="2.60.120.200">
    <property type="match status" value="1"/>
</dbReference>
<dbReference type="Gene3D" id="2.10.70.10">
    <property type="entry name" value="Complement Module, domain 1"/>
    <property type="match status" value="3"/>
</dbReference>
<keyword evidence="2 8" id="KW-0732">Signal</keyword>
<dbReference type="GO" id="GO:0007166">
    <property type="term" value="P:cell surface receptor signaling pathway"/>
    <property type="evidence" value="ECO:0007669"/>
    <property type="project" value="TreeGrafter"/>
</dbReference>
<organism evidence="10 11">
    <name type="scientific">Denticeps clupeoides</name>
    <name type="common">denticle herring</name>
    <dbReference type="NCBI Taxonomy" id="299321"/>
    <lineage>
        <taxon>Eukaryota</taxon>
        <taxon>Metazoa</taxon>
        <taxon>Chordata</taxon>
        <taxon>Craniata</taxon>
        <taxon>Vertebrata</taxon>
        <taxon>Euteleostomi</taxon>
        <taxon>Actinopterygii</taxon>
        <taxon>Neopterygii</taxon>
        <taxon>Teleostei</taxon>
        <taxon>Clupei</taxon>
        <taxon>Clupeiformes</taxon>
        <taxon>Denticipitoidei</taxon>
        <taxon>Denticipitidae</taxon>
        <taxon>Denticeps</taxon>
    </lineage>
</organism>
<dbReference type="SMART" id="SM00560">
    <property type="entry name" value="LamGL"/>
    <property type="match status" value="1"/>
</dbReference>
<dbReference type="InterPro" id="IPR006558">
    <property type="entry name" value="LamG-like"/>
</dbReference>
<dbReference type="FunFam" id="3.40.390.10:FF:000026">
    <property type="entry name" value="Pappalysin 1"/>
    <property type="match status" value="1"/>
</dbReference>
<evidence type="ECO:0000313" key="11">
    <source>
        <dbReference type="Proteomes" id="UP000694580"/>
    </source>
</evidence>
<dbReference type="InterPro" id="IPR013320">
    <property type="entry name" value="ConA-like_dom_sf"/>
</dbReference>
<comment type="similarity">
    <text evidence="1">Belongs to the peptidase M43B family.</text>
</comment>
<reference evidence="10 11" key="1">
    <citation type="submission" date="2020-06" db="EMBL/GenBank/DDBJ databases">
        <authorList>
            <consortium name="Wellcome Sanger Institute Data Sharing"/>
        </authorList>
    </citation>
    <scope>NUCLEOTIDE SEQUENCE [LARGE SCALE GENOMIC DNA]</scope>
</reference>
<reference evidence="10" key="3">
    <citation type="submission" date="2025-09" db="UniProtKB">
        <authorList>
            <consortium name="Ensembl"/>
        </authorList>
    </citation>
    <scope>IDENTIFICATION</scope>
</reference>
<feature type="domain" description="Sushi" evidence="9">
    <location>
        <begin position="1516"/>
        <end position="1571"/>
    </location>
</feature>
<evidence type="ECO:0000259" key="9">
    <source>
        <dbReference type="PROSITE" id="PS50923"/>
    </source>
</evidence>
<dbReference type="SUPFAM" id="SSF57535">
    <property type="entry name" value="Complement control module/SCR domain"/>
    <property type="match status" value="3"/>
</dbReference>
<evidence type="ECO:0000256" key="3">
    <source>
        <dbReference type="ARBA" id="ARBA00022737"/>
    </source>
</evidence>
<dbReference type="GO" id="GO:0004222">
    <property type="term" value="F:metalloendopeptidase activity"/>
    <property type="evidence" value="ECO:0007669"/>
    <property type="project" value="TreeGrafter"/>
</dbReference>